<dbReference type="PROSITE" id="PS50011">
    <property type="entry name" value="PROTEIN_KINASE_DOM"/>
    <property type="match status" value="1"/>
</dbReference>
<organism evidence="3 4">
    <name type="scientific">Legionella lytica</name>
    <dbReference type="NCBI Taxonomy" id="96232"/>
    <lineage>
        <taxon>Bacteria</taxon>
        <taxon>Pseudomonadati</taxon>
        <taxon>Pseudomonadota</taxon>
        <taxon>Gammaproteobacteria</taxon>
        <taxon>Legionellales</taxon>
        <taxon>Legionellaceae</taxon>
        <taxon>Legionella</taxon>
    </lineage>
</organism>
<dbReference type="SUPFAM" id="SSF56112">
    <property type="entry name" value="Protein kinase-like (PK-like)"/>
    <property type="match status" value="1"/>
</dbReference>
<dbReference type="InterPro" id="IPR000719">
    <property type="entry name" value="Prot_kinase_dom"/>
</dbReference>
<comment type="caution">
    <text evidence="3">The sequence shown here is derived from an EMBL/GenBank/DDBJ whole genome shotgun (WGS) entry which is preliminary data.</text>
</comment>
<sequence length="1178" mass="134002">MTPLFPEKGQYILIQQGVVGDCYLLCSLDCILNGRPENQDLIRSKFTQTHEGVYLRIKRTDQSHYLNPEKMQGKYIYSYDVETDEDVIFIDNQKLEAIDGDSGGVQSNALAVKILERISSYYYVGAWDNEGVDASIFAHNIPQRHQETSTIFVGKLLGIETTDTRDINAIINLKMLNPNEPIYISIDYGDRDAFGHTVGRHALRIESIIPMQNGDYEIVLINPEDNTKQEVFTLSDIKTRNYRFSIFDMGFHKKNLIEPRHGAQPKPLYAAGYPEFPPIVALAPAALPIRYGQHGYPPVQNPAIVAPLRPRPIHPGRNNVLLKPLNQPPNPILPLNQHAAHYGQHIYPGYQRPVAPPPGPNIAYAQQRYNLIPAPAIIAPQPSPLITPIPDNYEQHTEPYIAKAQLFFRKAFNGMEYHQISCSSKAEANAIQLQLKALGVNPSQVFNANDSWRINCDKLTVQIDARQCIEEAIKSYQNMPQNCIIRGKEPRVFSRGYPEISHYELCCSSQKEAVAILKQLNSFGVHSMQIFEDKGRWIIHCNKKTLIQDAKQNIETVLKHLEASSAPQVFAPQAQQPGAPQAPPVKAGIHAWINSPSPISFREWIKGLDDRKAAILSNSLHSLETQFNLSLMLQWMKPLTPIEESELLFILNNYKVEYRGGTNSKNLLIINAITGEKEILKLEHRMGNPDTQAQYLQEIPELQEYFVQVHFNKAVAITKDNYGLNDRCLQITDFCPGNDISTQANMRLSDEERLIAAGNIYSQMAQALILMEQNATFYMDMKNSNWLLEVNGILKIADTKSMCPAENFTSLSSLSSNGYNWLRTKYITPPELLSWDSDPDTLISISHAEAFMFGKNLYEFLAATPPSRTVNAIQSFMEHHANAEAYDFSAPIFQTHVGARYTRLIQQCIKENPLERFDMNQVQHAMQSIQDIEKDHHALGTYWEKMNQLDQMKNQYPDLAPDIEVHMISWQNQMLNPLLGNIELAVINDMMETYGLIIHTIQQAREQYQNDPNLHQELDKIQEGLNRYDVGLLHFTTTLRTLNQLIEETEQAYIQQQTFETLTHKLKENYGHLAQIQDNLAQIENRIGFYAYMPIEDINNFLRAIVSTMEQSNAYANMAANQQQPHHDRVETSKRSQANMAAGNPYSFLAGTQMNVDQPPTDANENPPDMEKRNKYPK</sequence>
<reference evidence="3 4" key="1">
    <citation type="submission" date="2024-08" db="EMBL/GenBank/DDBJ databases">
        <title>Draft Genome Sequence of Legionella lytica strain DSB2004, Isolated From a Fire Sprinkler System.</title>
        <authorList>
            <person name="Everhart A.D."/>
            <person name="Kidane D.T."/>
            <person name="Farone A.L."/>
            <person name="Farone M.B."/>
        </authorList>
    </citation>
    <scope>NUCLEOTIDE SEQUENCE [LARGE SCALE GENOMIC DNA]</scope>
    <source>
        <strain evidence="3 4">DSB2004</strain>
    </source>
</reference>
<dbReference type="InterPro" id="IPR011009">
    <property type="entry name" value="Kinase-like_dom_sf"/>
</dbReference>
<accession>A0ABW8D6S4</accession>
<feature type="compositionally biased region" description="Polar residues" evidence="1">
    <location>
        <begin position="1150"/>
        <end position="1164"/>
    </location>
</feature>
<gene>
    <name evidence="3" type="ORF">ACD661_03775</name>
</gene>
<proteinExistence type="predicted"/>
<feature type="compositionally biased region" description="Basic and acidic residues" evidence="1">
    <location>
        <begin position="1169"/>
        <end position="1178"/>
    </location>
</feature>
<keyword evidence="4" id="KW-1185">Reference proteome</keyword>
<evidence type="ECO:0000259" key="2">
    <source>
        <dbReference type="PROSITE" id="PS50011"/>
    </source>
</evidence>
<name>A0ABW8D6S4_9GAMM</name>
<feature type="region of interest" description="Disordered" evidence="1">
    <location>
        <begin position="1121"/>
        <end position="1178"/>
    </location>
</feature>
<dbReference type="Proteomes" id="UP001615550">
    <property type="component" value="Unassembled WGS sequence"/>
</dbReference>
<evidence type="ECO:0000256" key="1">
    <source>
        <dbReference type="SAM" id="MobiDB-lite"/>
    </source>
</evidence>
<dbReference type="RefSeq" id="WP_400186422.1">
    <property type="nucleotide sequence ID" value="NZ_JBGORX010000001.1"/>
</dbReference>
<feature type="compositionally biased region" description="Basic and acidic residues" evidence="1">
    <location>
        <begin position="1125"/>
        <end position="1134"/>
    </location>
</feature>
<evidence type="ECO:0000313" key="3">
    <source>
        <dbReference type="EMBL" id="MFJ1267676.1"/>
    </source>
</evidence>
<dbReference type="EMBL" id="JBGORX010000001">
    <property type="protein sequence ID" value="MFJ1267676.1"/>
    <property type="molecule type" value="Genomic_DNA"/>
</dbReference>
<evidence type="ECO:0000313" key="4">
    <source>
        <dbReference type="Proteomes" id="UP001615550"/>
    </source>
</evidence>
<feature type="domain" description="Protein kinase" evidence="2">
    <location>
        <begin position="654"/>
        <end position="939"/>
    </location>
</feature>
<dbReference type="Gene3D" id="1.10.510.10">
    <property type="entry name" value="Transferase(Phosphotransferase) domain 1"/>
    <property type="match status" value="1"/>
</dbReference>
<protein>
    <recommendedName>
        <fullName evidence="2">Protein kinase domain-containing protein</fullName>
    </recommendedName>
</protein>
<dbReference type="Pfam" id="PF00069">
    <property type="entry name" value="Pkinase"/>
    <property type="match status" value="1"/>
</dbReference>